<evidence type="ECO:0000313" key="2">
    <source>
        <dbReference type="Proteomes" id="UP001732700"/>
    </source>
</evidence>
<dbReference type="Proteomes" id="UP001732700">
    <property type="component" value="Chromosome 4C"/>
</dbReference>
<accession>A0ACD5WUB7</accession>
<dbReference type="EnsemblPlants" id="AVESA.00010b.r2.4CG1266610.1">
    <property type="protein sequence ID" value="AVESA.00010b.r2.4CG1266610.1.CDS"/>
    <property type="gene ID" value="AVESA.00010b.r2.4CG1266610"/>
</dbReference>
<reference evidence="1" key="2">
    <citation type="submission" date="2025-09" db="UniProtKB">
        <authorList>
            <consortium name="EnsemblPlants"/>
        </authorList>
    </citation>
    <scope>IDENTIFICATION</scope>
</reference>
<name>A0ACD5WUB7_AVESA</name>
<protein>
    <submittedName>
        <fullName evidence="1">Uncharacterized protein</fullName>
    </submittedName>
</protein>
<keyword evidence="2" id="KW-1185">Reference proteome</keyword>
<proteinExistence type="predicted"/>
<reference evidence="1" key="1">
    <citation type="submission" date="2021-05" db="EMBL/GenBank/DDBJ databases">
        <authorList>
            <person name="Scholz U."/>
            <person name="Mascher M."/>
            <person name="Fiebig A."/>
        </authorList>
    </citation>
    <scope>NUCLEOTIDE SEQUENCE [LARGE SCALE GENOMIC DNA]</scope>
</reference>
<sequence length="413" mass="43890">MTLSWCCLLVQVVFAAKLVLAADFHAAVQLNPKDIKIMIESKNGEIIDCVDIYKRPSLNNPLLKDSKAQIMRDIANAVAEHEDWEMKTVPVEQEWHKNGKQCPIGSVPIMRTNPTVFNLSGSFPPLSVANISPTNTAGPPSRTEFAVAIAANGPYRGAYVLLPVWKAARLHDSESTATFLIVGGTVDTGFRPTPGRLPADVTNQIGVGFFADGGDNNPRLSVFYTPDGGKSQCYNLACGGFIQTNKDIALGASIVNGASGVDDHVPYVLVSIEKDAAGPWHVLVNDTDLGYYPRSIFPWLFPEAVANVVGGAVLNTWPGGKHTDTVMGNGRRPPGDDKTAVVKGYIAINAAGSQIVDRPTLGVRTAPDCYNFSVLGYNEDAPGINVAFGGSGGPDCVGLANVKVDLSTPNNKA</sequence>
<evidence type="ECO:0000313" key="1">
    <source>
        <dbReference type="EnsemblPlants" id="AVESA.00010b.r2.4CG1266610.1.CDS"/>
    </source>
</evidence>
<organism evidence="1 2">
    <name type="scientific">Avena sativa</name>
    <name type="common">Oat</name>
    <dbReference type="NCBI Taxonomy" id="4498"/>
    <lineage>
        <taxon>Eukaryota</taxon>
        <taxon>Viridiplantae</taxon>
        <taxon>Streptophyta</taxon>
        <taxon>Embryophyta</taxon>
        <taxon>Tracheophyta</taxon>
        <taxon>Spermatophyta</taxon>
        <taxon>Magnoliopsida</taxon>
        <taxon>Liliopsida</taxon>
        <taxon>Poales</taxon>
        <taxon>Poaceae</taxon>
        <taxon>BOP clade</taxon>
        <taxon>Pooideae</taxon>
        <taxon>Poodae</taxon>
        <taxon>Poeae</taxon>
        <taxon>Poeae Chloroplast Group 1 (Aveneae type)</taxon>
        <taxon>Aveninae</taxon>
        <taxon>Avena</taxon>
    </lineage>
</organism>